<feature type="non-terminal residue" evidence="1">
    <location>
        <position position="133"/>
    </location>
</feature>
<organism evidence="1 2">
    <name type="scientific">Batillaria attramentaria</name>
    <dbReference type="NCBI Taxonomy" id="370345"/>
    <lineage>
        <taxon>Eukaryota</taxon>
        <taxon>Metazoa</taxon>
        <taxon>Spiralia</taxon>
        <taxon>Lophotrochozoa</taxon>
        <taxon>Mollusca</taxon>
        <taxon>Gastropoda</taxon>
        <taxon>Caenogastropoda</taxon>
        <taxon>Sorbeoconcha</taxon>
        <taxon>Cerithioidea</taxon>
        <taxon>Batillariidae</taxon>
        <taxon>Batillaria</taxon>
    </lineage>
</organism>
<protein>
    <submittedName>
        <fullName evidence="1">Uncharacterized protein</fullName>
    </submittedName>
</protein>
<evidence type="ECO:0000313" key="1">
    <source>
        <dbReference type="EMBL" id="KAK7483801.1"/>
    </source>
</evidence>
<dbReference type="Proteomes" id="UP001519460">
    <property type="component" value="Unassembled WGS sequence"/>
</dbReference>
<keyword evidence="2" id="KW-1185">Reference proteome</keyword>
<dbReference type="AlphaFoldDB" id="A0ABD0KA25"/>
<accession>A0ABD0KA25</accession>
<proteinExistence type="predicted"/>
<name>A0ABD0KA25_9CAEN</name>
<sequence length="133" mass="15106">MRATPADAGYMHHCAGAHFEFPTLVHKVLRTNENTTVSFPFKIVSENCSSRDDQLQTVQVARHGSQNDHEILCYVFHQQGKCLTSQRISSCTCSSDTELFQFNHTVTRSDNTEWRWSSSSVYVQDATVNFEIA</sequence>
<dbReference type="EMBL" id="JACVVK020000220">
    <property type="protein sequence ID" value="KAK7483801.1"/>
    <property type="molecule type" value="Genomic_DNA"/>
</dbReference>
<gene>
    <name evidence="1" type="ORF">BaRGS_00024909</name>
</gene>
<evidence type="ECO:0000313" key="2">
    <source>
        <dbReference type="Proteomes" id="UP001519460"/>
    </source>
</evidence>
<comment type="caution">
    <text evidence="1">The sequence shown here is derived from an EMBL/GenBank/DDBJ whole genome shotgun (WGS) entry which is preliminary data.</text>
</comment>
<reference evidence="1 2" key="1">
    <citation type="journal article" date="2023" name="Sci. Data">
        <title>Genome assembly of the Korean intertidal mud-creeper Batillaria attramentaria.</title>
        <authorList>
            <person name="Patra A.K."/>
            <person name="Ho P.T."/>
            <person name="Jun S."/>
            <person name="Lee S.J."/>
            <person name="Kim Y."/>
            <person name="Won Y.J."/>
        </authorList>
    </citation>
    <scope>NUCLEOTIDE SEQUENCE [LARGE SCALE GENOMIC DNA]</scope>
    <source>
        <strain evidence="1">Wonlab-2016</strain>
    </source>
</reference>